<dbReference type="EMBL" id="JBEPSH010000003">
    <property type="protein sequence ID" value="MET4576402.1"/>
    <property type="molecule type" value="Genomic_DNA"/>
</dbReference>
<dbReference type="PANTHER" id="PTHR43564">
    <property type="entry name" value="KYNURENINE FORMAMIDASE-LIKE PROTEIN"/>
    <property type="match status" value="1"/>
</dbReference>
<gene>
    <name evidence="1" type="ORF">ABIE13_001511</name>
</gene>
<dbReference type="InterPro" id="IPR037175">
    <property type="entry name" value="KFase_sf"/>
</dbReference>
<accession>A0ABV2Q725</accession>
<proteinExistence type="predicted"/>
<sequence>MDPRLMKPRFVDLSIFLENDVVSDPPAYAPKINYLTHKDTLDEATAFFPGLQPGDLPDGEGWALEKISLTTHNGTHLDAPYHFHSTMDGKLGDSQPSMTIHEVPLEWCFQPGVKLDFRHFADGYVVQAADVEAELQRIGHTLSPMEIVVINTRAGTRYGSSDYVTSGCGMGYEATMYLLERGIRVTGTDGWSWDAPFVYTAEKYAASKDASVIWEGHKAGRDIGYCHLEKLHNLESLPATGFHISCFPHKIRAASAGWTRAVAIFFGE</sequence>
<dbReference type="Gene3D" id="3.50.30.50">
    <property type="entry name" value="Putative cyclase"/>
    <property type="match status" value="1"/>
</dbReference>
<reference evidence="1 2" key="1">
    <citation type="submission" date="2024-06" db="EMBL/GenBank/DDBJ databases">
        <title>Sorghum-associated microbial communities from plants grown in Nebraska, USA.</title>
        <authorList>
            <person name="Schachtman D."/>
        </authorList>
    </citation>
    <scope>NUCLEOTIDE SEQUENCE [LARGE SCALE GENOMIC DNA]</scope>
    <source>
        <strain evidence="1 2">2709</strain>
    </source>
</reference>
<name>A0ABV2Q725_9BURK</name>
<keyword evidence="2" id="KW-1185">Reference proteome</keyword>
<evidence type="ECO:0000313" key="2">
    <source>
        <dbReference type="Proteomes" id="UP001549320"/>
    </source>
</evidence>
<organism evidence="1 2">
    <name type="scientific">Ottowia thiooxydans</name>
    <dbReference type="NCBI Taxonomy" id="219182"/>
    <lineage>
        <taxon>Bacteria</taxon>
        <taxon>Pseudomonadati</taxon>
        <taxon>Pseudomonadota</taxon>
        <taxon>Betaproteobacteria</taxon>
        <taxon>Burkholderiales</taxon>
        <taxon>Comamonadaceae</taxon>
        <taxon>Ottowia</taxon>
    </lineage>
</organism>
<comment type="caution">
    <text evidence="1">The sequence shown here is derived from an EMBL/GenBank/DDBJ whole genome shotgun (WGS) entry which is preliminary data.</text>
</comment>
<dbReference type="Pfam" id="PF04199">
    <property type="entry name" value="Cyclase"/>
    <property type="match status" value="1"/>
</dbReference>
<protein>
    <submittedName>
        <fullName evidence="1">Kynurenine formamidase</fullName>
    </submittedName>
</protein>
<dbReference type="SUPFAM" id="SSF102198">
    <property type="entry name" value="Putative cyclase"/>
    <property type="match status" value="1"/>
</dbReference>
<evidence type="ECO:0000313" key="1">
    <source>
        <dbReference type="EMBL" id="MET4576402.1"/>
    </source>
</evidence>
<dbReference type="PANTHER" id="PTHR43564:SF2">
    <property type="entry name" value="BLR6059 PROTEIN"/>
    <property type="match status" value="1"/>
</dbReference>
<dbReference type="Proteomes" id="UP001549320">
    <property type="component" value="Unassembled WGS sequence"/>
</dbReference>
<dbReference type="InterPro" id="IPR007325">
    <property type="entry name" value="KFase/CYL"/>
</dbReference>